<dbReference type="AlphaFoldDB" id="A0AAD7WB29"/>
<name>A0AAD7WB29_9TELE</name>
<dbReference type="SUPFAM" id="SSF54060">
    <property type="entry name" value="His-Me finger endonucleases"/>
    <property type="match status" value="1"/>
</dbReference>
<dbReference type="GO" id="GO:0003676">
    <property type="term" value="F:nucleic acid binding"/>
    <property type="evidence" value="ECO:0007669"/>
    <property type="project" value="InterPro"/>
</dbReference>
<evidence type="ECO:0000313" key="5">
    <source>
        <dbReference type="Proteomes" id="UP001221898"/>
    </source>
</evidence>
<feature type="chain" id="PRO_5042197571" evidence="1">
    <location>
        <begin position="20"/>
        <end position="272"/>
    </location>
</feature>
<evidence type="ECO:0000259" key="3">
    <source>
        <dbReference type="SMART" id="SM00892"/>
    </source>
</evidence>
<dbReference type="InterPro" id="IPR001604">
    <property type="entry name" value="Endo_G_ENPP1-like_dom"/>
</dbReference>
<dbReference type="InterPro" id="IPR039015">
    <property type="entry name" value="ENDOD1"/>
</dbReference>
<dbReference type="SMART" id="SM00477">
    <property type="entry name" value="NUC"/>
    <property type="match status" value="1"/>
</dbReference>
<accession>A0AAD7WB29</accession>
<dbReference type="Proteomes" id="UP001221898">
    <property type="component" value="Unassembled WGS sequence"/>
</dbReference>
<feature type="domain" description="ENPP1-3/EXOG-like endonuclease/phosphodiesterase" evidence="2">
    <location>
        <begin position="59"/>
        <end position="267"/>
    </location>
</feature>
<proteinExistence type="predicted"/>
<sequence>MNLLYPVSLVLLLPALVVAEVTSFNNCPQFFAKPYSQVTFPTIFHDPIYKQICQRHNNIYEYATLYNTTNRIPVYSAYKYFGRTSCTRRSGKWFIEPQLDIPDGSPDMSPEGPNIGPKQARNKDYINSGYHKGHLYPIFQVLQHCTADATFTLTNGAPQVPNFNQSAWKKIEIEIAKLLSTNPNCKGNPVYVVTGTVPGNTQINGRVNIPSYYWSAYCCLDDNNIPKMSNGYIGRNVINSNVDGPMVVAALDAILSDTNHYATLFSVFGGKC</sequence>
<keyword evidence="5" id="KW-1185">Reference proteome</keyword>
<evidence type="ECO:0000259" key="2">
    <source>
        <dbReference type="SMART" id="SM00477"/>
    </source>
</evidence>
<protein>
    <submittedName>
        <fullName evidence="4">Uncharacterized protein</fullName>
    </submittedName>
</protein>
<dbReference type="InterPro" id="IPR044929">
    <property type="entry name" value="DNA/RNA_non-sp_Endonuclease_sf"/>
</dbReference>
<gene>
    <name evidence="4" type="ORF">AAFF_G00110590</name>
</gene>
<feature type="signal peptide" evidence="1">
    <location>
        <begin position="1"/>
        <end position="19"/>
    </location>
</feature>
<dbReference type="GO" id="GO:0016787">
    <property type="term" value="F:hydrolase activity"/>
    <property type="evidence" value="ECO:0007669"/>
    <property type="project" value="InterPro"/>
</dbReference>
<dbReference type="Gene3D" id="3.40.570.10">
    <property type="entry name" value="Extracellular Endonuclease, subunit A"/>
    <property type="match status" value="1"/>
</dbReference>
<comment type="caution">
    <text evidence="4">The sequence shown here is derived from an EMBL/GenBank/DDBJ whole genome shotgun (WGS) entry which is preliminary data.</text>
</comment>
<dbReference type="PANTHER" id="PTHR21472">
    <property type="entry name" value="ENDONUCLEASE DOMAIN-CONTAINING 1 PROTEIN ENDOD1"/>
    <property type="match status" value="1"/>
</dbReference>
<dbReference type="PANTHER" id="PTHR21472:SF30">
    <property type="entry name" value="ENDONUCLEASE DOMAIN-CONTAINING 1 PROTEIN-RELATED"/>
    <property type="match status" value="1"/>
</dbReference>
<dbReference type="InterPro" id="IPR020821">
    <property type="entry name" value="ENPP1-3/EXOG-like_nuc-like"/>
</dbReference>
<evidence type="ECO:0000313" key="4">
    <source>
        <dbReference type="EMBL" id="KAJ8390045.1"/>
    </source>
</evidence>
<organism evidence="4 5">
    <name type="scientific">Aldrovandia affinis</name>
    <dbReference type="NCBI Taxonomy" id="143900"/>
    <lineage>
        <taxon>Eukaryota</taxon>
        <taxon>Metazoa</taxon>
        <taxon>Chordata</taxon>
        <taxon>Craniata</taxon>
        <taxon>Vertebrata</taxon>
        <taxon>Euteleostomi</taxon>
        <taxon>Actinopterygii</taxon>
        <taxon>Neopterygii</taxon>
        <taxon>Teleostei</taxon>
        <taxon>Notacanthiformes</taxon>
        <taxon>Halosauridae</taxon>
        <taxon>Aldrovandia</taxon>
    </lineage>
</organism>
<dbReference type="GO" id="GO:0046872">
    <property type="term" value="F:metal ion binding"/>
    <property type="evidence" value="ECO:0007669"/>
    <property type="project" value="InterPro"/>
</dbReference>
<dbReference type="SMART" id="SM00892">
    <property type="entry name" value="Endonuclease_NS"/>
    <property type="match status" value="1"/>
</dbReference>
<feature type="domain" description="DNA/RNA non-specific endonuclease/pyrophosphatase/phosphodiesterase" evidence="3">
    <location>
        <begin position="58"/>
        <end position="263"/>
    </location>
</feature>
<dbReference type="Pfam" id="PF01223">
    <property type="entry name" value="Endonuclease_NS"/>
    <property type="match status" value="1"/>
</dbReference>
<keyword evidence="1" id="KW-0732">Signal</keyword>
<dbReference type="InterPro" id="IPR044925">
    <property type="entry name" value="His-Me_finger_sf"/>
</dbReference>
<dbReference type="EMBL" id="JAINUG010000174">
    <property type="protein sequence ID" value="KAJ8390045.1"/>
    <property type="molecule type" value="Genomic_DNA"/>
</dbReference>
<reference evidence="4" key="1">
    <citation type="journal article" date="2023" name="Science">
        <title>Genome structures resolve the early diversification of teleost fishes.</title>
        <authorList>
            <person name="Parey E."/>
            <person name="Louis A."/>
            <person name="Montfort J."/>
            <person name="Bouchez O."/>
            <person name="Roques C."/>
            <person name="Iampietro C."/>
            <person name="Lluch J."/>
            <person name="Castinel A."/>
            <person name="Donnadieu C."/>
            <person name="Desvignes T."/>
            <person name="Floi Bucao C."/>
            <person name="Jouanno E."/>
            <person name="Wen M."/>
            <person name="Mejri S."/>
            <person name="Dirks R."/>
            <person name="Jansen H."/>
            <person name="Henkel C."/>
            <person name="Chen W.J."/>
            <person name="Zahm M."/>
            <person name="Cabau C."/>
            <person name="Klopp C."/>
            <person name="Thompson A.W."/>
            <person name="Robinson-Rechavi M."/>
            <person name="Braasch I."/>
            <person name="Lecointre G."/>
            <person name="Bobe J."/>
            <person name="Postlethwait J.H."/>
            <person name="Berthelot C."/>
            <person name="Roest Crollius H."/>
            <person name="Guiguen Y."/>
        </authorList>
    </citation>
    <scope>NUCLEOTIDE SEQUENCE</scope>
    <source>
        <strain evidence="4">NC1722</strain>
    </source>
</reference>
<evidence type="ECO:0000256" key="1">
    <source>
        <dbReference type="SAM" id="SignalP"/>
    </source>
</evidence>